<accession>A0A438J1T2</accession>
<proteinExistence type="predicted"/>
<comment type="caution">
    <text evidence="1">The sequence shown here is derived from an EMBL/GenBank/DDBJ whole genome shotgun (WGS) entry which is preliminary data.</text>
</comment>
<dbReference type="AlphaFoldDB" id="A0A438J1T2"/>
<sequence>MSSFPTSSGMTLPFLSPSTPVFPSSVVQSPFHMENRVPESLHPIKFKTNVSSEVSNLVTVSQGDDVVFPSGEFQIKGLSPRKMAKVRKVLSSLDIKVYSKRKSRQSKFVRPGGTGLGV</sequence>
<name>A0A438J1T2_VITVI</name>
<evidence type="ECO:0000313" key="2">
    <source>
        <dbReference type="Proteomes" id="UP000288805"/>
    </source>
</evidence>
<evidence type="ECO:0000313" key="1">
    <source>
        <dbReference type="EMBL" id="RVX02917.1"/>
    </source>
</evidence>
<dbReference type="EMBL" id="QGNW01000068">
    <property type="protein sequence ID" value="RVX02917.1"/>
    <property type="molecule type" value="Genomic_DNA"/>
</dbReference>
<reference evidence="1 2" key="1">
    <citation type="journal article" date="2018" name="PLoS Genet.">
        <title>Population sequencing reveals clonal diversity and ancestral inbreeding in the grapevine cultivar Chardonnay.</title>
        <authorList>
            <person name="Roach M.J."/>
            <person name="Johnson D.L."/>
            <person name="Bohlmann J."/>
            <person name="van Vuuren H.J."/>
            <person name="Jones S.J."/>
            <person name="Pretorius I.S."/>
            <person name="Schmidt S.A."/>
            <person name="Borneman A.R."/>
        </authorList>
    </citation>
    <scope>NUCLEOTIDE SEQUENCE [LARGE SCALE GENOMIC DNA]</scope>
    <source>
        <strain evidence="2">cv. Chardonnay</strain>
        <tissue evidence="1">Leaf</tissue>
    </source>
</reference>
<organism evidence="1 2">
    <name type="scientific">Vitis vinifera</name>
    <name type="common">Grape</name>
    <dbReference type="NCBI Taxonomy" id="29760"/>
    <lineage>
        <taxon>Eukaryota</taxon>
        <taxon>Viridiplantae</taxon>
        <taxon>Streptophyta</taxon>
        <taxon>Embryophyta</taxon>
        <taxon>Tracheophyta</taxon>
        <taxon>Spermatophyta</taxon>
        <taxon>Magnoliopsida</taxon>
        <taxon>eudicotyledons</taxon>
        <taxon>Gunneridae</taxon>
        <taxon>Pentapetalae</taxon>
        <taxon>rosids</taxon>
        <taxon>Vitales</taxon>
        <taxon>Vitaceae</taxon>
        <taxon>Viteae</taxon>
        <taxon>Vitis</taxon>
    </lineage>
</organism>
<protein>
    <submittedName>
        <fullName evidence="1">Uncharacterized protein</fullName>
    </submittedName>
</protein>
<gene>
    <name evidence="1" type="ORF">CK203_023312</name>
</gene>
<dbReference type="Proteomes" id="UP000288805">
    <property type="component" value="Unassembled WGS sequence"/>
</dbReference>